<proteinExistence type="predicted"/>
<evidence type="ECO:0000313" key="2">
    <source>
        <dbReference type="EMBL" id="KAF2157500.1"/>
    </source>
</evidence>
<evidence type="ECO:0000313" key="3">
    <source>
        <dbReference type="Proteomes" id="UP000799439"/>
    </source>
</evidence>
<keyword evidence="1" id="KW-1133">Transmembrane helix</keyword>
<gene>
    <name evidence="2" type="ORF">K461DRAFT_273679</name>
</gene>
<dbReference type="AlphaFoldDB" id="A0A9P4MJU2"/>
<evidence type="ECO:0000256" key="1">
    <source>
        <dbReference type="SAM" id="Phobius"/>
    </source>
</evidence>
<accession>A0A9P4MJU2</accession>
<feature type="transmembrane region" description="Helical" evidence="1">
    <location>
        <begin position="45"/>
        <end position="69"/>
    </location>
</feature>
<keyword evidence="1" id="KW-0472">Membrane</keyword>
<reference evidence="2" key="1">
    <citation type="journal article" date="2020" name="Stud. Mycol.">
        <title>101 Dothideomycetes genomes: a test case for predicting lifestyles and emergence of pathogens.</title>
        <authorList>
            <person name="Haridas S."/>
            <person name="Albert R."/>
            <person name="Binder M."/>
            <person name="Bloem J."/>
            <person name="Labutti K."/>
            <person name="Salamov A."/>
            <person name="Andreopoulos B."/>
            <person name="Baker S."/>
            <person name="Barry K."/>
            <person name="Bills G."/>
            <person name="Bluhm B."/>
            <person name="Cannon C."/>
            <person name="Castanera R."/>
            <person name="Culley D."/>
            <person name="Daum C."/>
            <person name="Ezra D."/>
            <person name="Gonzalez J."/>
            <person name="Henrissat B."/>
            <person name="Kuo A."/>
            <person name="Liang C."/>
            <person name="Lipzen A."/>
            <person name="Lutzoni F."/>
            <person name="Magnuson J."/>
            <person name="Mondo S."/>
            <person name="Nolan M."/>
            <person name="Ohm R."/>
            <person name="Pangilinan J."/>
            <person name="Park H.-J."/>
            <person name="Ramirez L."/>
            <person name="Alfaro M."/>
            <person name="Sun H."/>
            <person name="Tritt A."/>
            <person name="Yoshinaga Y."/>
            <person name="Zwiers L.-H."/>
            <person name="Turgeon B."/>
            <person name="Goodwin S."/>
            <person name="Spatafora J."/>
            <person name="Crous P."/>
            <person name="Grigoriev I."/>
        </authorList>
    </citation>
    <scope>NUCLEOTIDE SEQUENCE</scope>
    <source>
        <strain evidence="2">CBS 260.36</strain>
    </source>
</reference>
<name>A0A9P4MJU2_9PEZI</name>
<organism evidence="2 3">
    <name type="scientific">Myriangium duriaei CBS 260.36</name>
    <dbReference type="NCBI Taxonomy" id="1168546"/>
    <lineage>
        <taxon>Eukaryota</taxon>
        <taxon>Fungi</taxon>
        <taxon>Dikarya</taxon>
        <taxon>Ascomycota</taxon>
        <taxon>Pezizomycotina</taxon>
        <taxon>Dothideomycetes</taxon>
        <taxon>Dothideomycetidae</taxon>
        <taxon>Myriangiales</taxon>
        <taxon>Myriangiaceae</taxon>
        <taxon>Myriangium</taxon>
    </lineage>
</organism>
<comment type="caution">
    <text evidence="2">The sequence shown here is derived from an EMBL/GenBank/DDBJ whole genome shotgun (WGS) entry which is preliminary data.</text>
</comment>
<dbReference type="EMBL" id="ML996081">
    <property type="protein sequence ID" value="KAF2157500.1"/>
    <property type="molecule type" value="Genomic_DNA"/>
</dbReference>
<dbReference type="Proteomes" id="UP000799439">
    <property type="component" value="Unassembled WGS sequence"/>
</dbReference>
<keyword evidence="3" id="KW-1185">Reference proteome</keyword>
<sequence>MCAVHRLCAAQTGQREQLSAIDGESNHPSRVLRNASAEVIEPTHGMLRCLVSLLAVIAASLKFLVCMHYQAPRCRRRL</sequence>
<protein>
    <submittedName>
        <fullName evidence="2">Uncharacterized protein</fullName>
    </submittedName>
</protein>
<keyword evidence="1" id="KW-0812">Transmembrane</keyword>